<sequence length="266" mass="29898">MIHFSKVVLVVLLLFPLGAAHRGRSGGDDLQSDGGRNCSSRQKLVVNSHVDYAQAVSKLVESLERVNFTLWGDVVVFRGGAEQNSRPQTDARGITYVNLTINSYDFNALSGLYQYRHEPSVCAHSYLYILDTVEFGEYFPQAFDELRLEPGEQLMSPRPNSNILAFDHGLVGKYGTNFDRAVTKQEAVQIETGALPLPGVHRLEHFAAKVTMTVNREEQGHVDLYHTGHPRTKFYYPSFGIYKYILWDQMGDLGGDGEVKPIYPPR</sequence>
<protein>
    <submittedName>
        <fullName evidence="2">Uncharacterized protein</fullName>
    </submittedName>
</protein>
<feature type="chain" id="PRO_5030671674" evidence="1">
    <location>
        <begin position="21"/>
        <end position="266"/>
    </location>
</feature>
<dbReference type="AlphaFoldDB" id="A0A7S1Q903"/>
<name>A0A7S1Q903_ALECA</name>
<keyword evidence="1" id="KW-0732">Signal</keyword>
<dbReference type="EMBL" id="HBGE01030648">
    <property type="protein sequence ID" value="CAD9123508.1"/>
    <property type="molecule type" value="Transcribed_RNA"/>
</dbReference>
<reference evidence="2" key="1">
    <citation type="submission" date="2021-01" db="EMBL/GenBank/DDBJ databases">
        <authorList>
            <person name="Corre E."/>
            <person name="Pelletier E."/>
            <person name="Niang G."/>
            <person name="Scheremetjew M."/>
            <person name="Finn R."/>
            <person name="Kale V."/>
            <person name="Holt S."/>
            <person name="Cochrane G."/>
            <person name="Meng A."/>
            <person name="Brown T."/>
            <person name="Cohen L."/>
        </authorList>
    </citation>
    <scope>NUCLEOTIDE SEQUENCE</scope>
    <source>
        <strain evidence="2">OF101</strain>
    </source>
</reference>
<organism evidence="2">
    <name type="scientific">Alexandrium catenella</name>
    <name type="common">Red tide dinoflagellate</name>
    <name type="synonym">Gonyaulax catenella</name>
    <dbReference type="NCBI Taxonomy" id="2925"/>
    <lineage>
        <taxon>Eukaryota</taxon>
        <taxon>Sar</taxon>
        <taxon>Alveolata</taxon>
        <taxon>Dinophyceae</taxon>
        <taxon>Gonyaulacales</taxon>
        <taxon>Pyrocystaceae</taxon>
        <taxon>Alexandrium</taxon>
    </lineage>
</organism>
<proteinExistence type="predicted"/>
<evidence type="ECO:0000256" key="1">
    <source>
        <dbReference type="SAM" id="SignalP"/>
    </source>
</evidence>
<evidence type="ECO:0000313" key="2">
    <source>
        <dbReference type="EMBL" id="CAD9123508.1"/>
    </source>
</evidence>
<gene>
    <name evidence="2" type="ORF">ACAT0790_LOCUS18481</name>
</gene>
<feature type="signal peptide" evidence="1">
    <location>
        <begin position="1"/>
        <end position="20"/>
    </location>
</feature>
<accession>A0A7S1Q903</accession>